<evidence type="ECO:0008006" key="6">
    <source>
        <dbReference type="Google" id="ProtNLM"/>
    </source>
</evidence>
<sequence length="233" mass="26169">MTLQETVFGEAPPSHWEVTKVKHVLRLKKGNLNAGMVEKNLLSLSYGRIVRRDIESSEGLVPESYEGYQIVEPGDIVLRLTDLQNDKKSLRQGLVTERGIITSAYDAVTCRQSDIPEYWYYFLYALDLCKYYYSLGSGVRQSISFADFPNDWISVPPRNEQQSITERIRTGIDECDALISIVGGNRAAQVAMPDSLLHSLWVRKASTVVEEIGGRQPDTKEAFTTGTDGDARQ</sequence>
<evidence type="ECO:0000313" key="5">
    <source>
        <dbReference type="Proteomes" id="UP000430272"/>
    </source>
</evidence>
<dbReference type="OrthoDB" id="512700at2"/>
<dbReference type="RefSeq" id="WP_160661988.1">
    <property type="nucleotide sequence ID" value="NZ_BAABDV010000004.1"/>
</dbReference>
<dbReference type="Gene3D" id="3.90.220.20">
    <property type="entry name" value="DNA methylase specificity domains"/>
    <property type="match status" value="1"/>
</dbReference>
<evidence type="ECO:0000313" key="4">
    <source>
        <dbReference type="EMBL" id="MXO55113.1"/>
    </source>
</evidence>
<keyword evidence="1" id="KW-0680">Restriction system</keyword>
<accession>A0A844YD08</accession>
<evidence type="ECO:0000256" key="3">
    <source>
        <dbReference type="SAM" id="MobiDB-lite"/>
    </source>
</evidence>
<proteinExistence type="predicted"/>
<name>A0A844YD08_9SPHN</name>
<dbReference type="InterPro" id="IPR044946">
    <property type="entry name" value="Restrct_endonuc_typeI_TRD_sf"/>
</dbReference>
<evidence type="ECO:0000256" key="1">
    <source>
        <dbReference type="ARBA" id="ARBA00022747"/>
    </source>
</evidence>
<dbReference type="AlphaFoldDB" id="A0A844YD08"/>
<gene>
    <name evidence="4" type="ORF">GRI47_14000</name>
</gene>
<comment type="caution">
    <text evidence="4">The sequence shown here is derived from an EMBL/GenBank/DDBJ whole genome shotgun (WGS) entry which is preliminary data.</text>
</comment>
<protein>
    <recommendedName>
        <fullName evidence="6">Type I restriction modification DNA specificity domain-containing protein</fullName>
    </recommendedName>
</protein>
<dbReference type="GO" id="GO:0009307">
    <property type="term" value="P:DNA restriction-modification system"/>
    <property type="evidence" value="ECO:0007669"/>
    <property type="project" value="UniProtKB-KW"/>
</dbReference>
<organism evidence="4 5">
    <name type="scientific">Qipengyuania pelagi</name>
    <dbReference type="NCBI Taxonomy" id="994320"/>
    <lineage>
        <taxon>Bacteria</taxon>
        <taxon>Pseudomonadati</taxon>
        <taxon>Pseudomonadota</taxon>
        <taxon>Alphaproteobacteria</taxon>
        <taxon>Sphingomonadales</taxon>
        <taxon>Erythrobacteraceae</taxon>
        <taxon>Qipengyuania</taxon>
    </lineage>
</organism>
<feature type="region of interest" description="Disordered" evidence="3">
    <location>
        <begin position="213"/>
        <end position="233"/>
    </location>
</feature>
<reference evidence="4 5" key="1">
    <citation type="submission" date="2019-12" db="EMBL/GenBank/DDBJ databases">
        <title>Genomic-based taxomic classification of the family Erythrobacteraceae.</title>
        <authorList>
            <person name="Xu L."/>
        </authorList>
    </citation>
    <scope>NUCLEOTIDE SEQUENCE [LARGE SCALE GENOMIC DNA]</scope>
    <source>
        <strain evidence="4 5">JCM 17468</strain>
    </source>
</reference>
<dbReference type="GO" id="GO:0003677">
    <property type="term" value="F:DNA binding"/>
    <property type="evidence" value="ECO:0007669"/>
    <property type="project" value="UniProtKB-KW"/>
</dbReference>
<keyword evidence="5" id="KW-1185">Reference proteome</keyword>
<dbReference type="Proteomes" id="UP000430272">
    <property type="component" value="Unassembled WGS sequence"/>
</dbReference>
<dbReference type="SUPFAM" id="SSF116734">
    <property type="entry name" value="DNA methylase specificity domain"/>
    <property type="match status" value="1"/>
</dbReference>
<keyword evidence="2" id="KW-0238">DNA-binding</keyword>
<evidence type="ECO:0000256" key="2">
    <source>
        <dbReference type="ARBA" id="ARBA00023125"/>
    </source>
</evidence>
<dbReference type="EMBL" id="WTYD01000004">
    <property type="protein sequence ID" value="MXO55113.1"/>
    <property type="molecule type" value="Genomic_DNA"/>
</dbReference>